<gene>
    <name evidence="1" type="ORF">BG61_22770</name>
</gene>
<dbReference type="AlphaFoldDB" id="A0A069PU60"/>
<evidence type="ECO:0000313" key="1">
    <source>
        <dbReference type="EMBL" id="KDR40841.1"/>
    </source>
</evidence>
<proteinExistence type="predicted"/>
<name>A0A069PU60_9BURK</name>
<protein>
    <submittedName>
        <fullName evidence="1">Uncharacterized protein</fullName>
    </submittedName>
</protein>
<comment type="caution">
    <text evidence="1">The sequence shown here is derived from an EMBL/GenBank/DDBJ whole genome shotgun (WGS) entry which is preliminary data.</text>
</comment>
<accession>A0A069PU60</accession>
<dbReference type="EMBL" id="JFHC01000035">
    <property type="protein sequence ID" value="KDR40841.1"/>
    <property type="molecule type" value="Genomic_DNA"/>
</dbReference>
<reference evidence="1 2" key="1">
    <citation type="submission" date="2014-03" db="EMBL/GenBank/DDBJ databases">
        <title>Draft Genome Sequences of Four Burkholderia Strains.</title>
        <authorList>
            <person name="Liu X.Y."/>
            <person name="Li C.X."/>
            <person name="Xu J.H."/>
        </authorList>
    </citation>
    <scope>NUCLEOTIDE SEQUENCE [LARGE SCALE GENOMIC DNA]</scope>
    <source>
        <strain evidence="1 2">DSM 50014</strain>
    </source>
</reference>
<sequence length="64" mass="6938">MCGNSGGFASHSLFEAEFQVHIISHHSAEGASAYTPSFTLGTRKVRDFVSLSSDLDKPSTDEFE</sequence>
<keyword evidence="2" id="KW-1185">Reference proteome</keyword>
<organism evidence="1 2">
    <name type="scientific">Caballeronia glathei</name>
    <dbReference type="NCBI Taxonomy" id="60547"/>
    <lineage>
        <taxon>Bacteria</taxon>
        <taxon>Pseudomonadati</taxon>
        <taxon>Pseudomonadota</taxon>
        <taxon>Betaproteobacteria</taxon>
        <taxon>Burkholderiales</taxon>
        <taxon>Burkholderiaceae</taxon>
        <taxon>Caballeronia</taxon>
    </lineage>
</organism>
<dbReference type="Proteomes" id="UP000027466">
    <property type="component" value="Unassembled WGS sequence"/>
</dbReference>
<evidence type="ECO:0000313" key="2">
    <source>
        <dbReference type="Proteomes" id="UP000027466"/>
    </source>
</evidence>